<evidence type="ECO:0000313" key="2">
    <source>
        <dbReference type="EMBL" id="MDK3017121.1"/>
    </source>
</evidence>
<dbReference type="RefSeq" id="WP_284479941.1">
    <property type="nucleotide sequence ID" value="NZ_JASNJD010000003.1"/>
</dbReference>
<dbReference type="Proteomes" id="UP001243757">
    <property type="component" value="Unassembled WGS sequence"/>
</dbReference>
<keyword evidence="3" id="KW-1185">Reference proteome</keyword>
<reference evidence="2 3" key="1">
    <citation type="submission" date="2023-05" db="EMBL/GenBank/DDBJ databases">
        <title>Pseudodonghicola sp. nov.</title>
        <authorList>
            <person name="Huang J."/>
        </authorList>
    </citation>
    <scope>NUCLEOTIDE SEQUENCE [LARGE SCALE GENOMIC DNA]</scope>
    <source>
        <strain evidence="2 3">IC7</strain>
    </source>
</reference>
<gene>
    <name evidence="2" type="ORF">QO033_05505</name>
</gene>
<dbReference type="EMBL" id="JASNJD010000003">
    <property type="protein sequence ID" value="MDK3017121.1"/>
    <property type="molecule type" value="Genomic_DNA"/>
</dbReference>
<keyword evidence="1" id="KW-1133">Transmembrane helix</keyword>
<sequence length="59" mass="6199">MSKLFKSFAKRETGAVTVDWVVLTAAIVGLCGVVFAALYDATGGLGTSVGEYLNEKTIE</sequence>
<keyword evidence="1" id="KW-0472">Membrane</keyword>
<keyword evidence="1" id="KW-0812">Transmembrane</keyword>
<evidence type="ECO:0008006" key="4">
    <source>
        <dbReference type="Google" id="ProtNLM"/>
    </source>
</evidence>
<organism evidence="2 3">
    <name type="scientific">Pseudodonghicola flavimaris</name>
    <dbReference type="NCBI Taxonomy" id="3050036"/>
    <lineage>
        <taxon>Bacteria</taxon>
        <taxon>Pseudomonadati</taxon>
        <taxon>Pseudomonadota</taxon>
        <taxon>Alphaproteobacteria</taxon>
        <taxon>Rhodobacterales</taxon>
        <taxon>Paracoccaceae</taxon>
        <taxon>Pseudodonghicola</taxon>
    </lineage>
</organism>
<feature type="transmembrane region" description="Helical" evidence="1">
    <location>
        <begin position="20"/>
        <end position="39"/>
    </location>
</feature>
<evidence type="ECO:0000313" key="3">
    <source>
        <dbReference type="Proteomes" id="UP001243757"/>
    </source>
</evidence>
<name>A0ABT7EXP0_9RHOB</name>
<evidence type="ECO:0000256" key="1">
    <source>
        <dbReference type="SAM" id="Phobius"/>
    </source>
</evidence>
<proteinExistence type="predicted"/>
<comment type="caution">
    <text evidence="2">The sequence shown here is derived from an EMBL/GenBank/DDBJ whole genome shotgun (WGS) entry which is preliminary data.</text>
</comment>
<protein>
    <recommendedName>
        <fullName evidence="4">Pilus assembly protein</fullName>
    </recommendedName>
</protein>
<accession>A0ABT7EXP0</accession>